<dbReference type="Proteomes" id="UP001595713">
    <property type="component" value="Unassembled WGS sequence"/>
</dbReference>
<accession>A0ABV7SZI8</accession>
<keyword evidence="3" id="KW-1185">Reference proteome</keyword>
<protein>
    <submittedName>
        <fullName evidence="2">Uncharacterized protein</fullName>
    </submittedName>
</protein>
<organism evidence="2 3">
    <name type="scientific">Sphingomonas hylomeconis</name>
    <dbReference type="NCBI Taxonomy" id="1395958"/>
    <lineage>
        <taxon>Bacteria</taxon>
        <taxon>Pseudomonadati</taxon>
        <taxon>Pseudomonadota</taxon>
        <taxon>Alphaproteobacteria</taxon>
        <taxon>Sphingomonadales</taxon>
        <taxon>Sphingomonadaceae</taxon>
        <taxon>Sphingomonas</taxon>
    </lineage>
</organism>
<feature type="chain" id="PRO_5046398492" evidence="1">
    <location>
        <begin position="22"/>
        <end position="95"/>
    </location>
</feature>
<comment type="caution">
    <text evidence="2">The sequence shown here is derived from an EMBL/GenBank/DDBJ whole genome shotgun (WGS) entry which is preliminary data.</text>
</comment>
<keyword evidence="1" id="KW-0732">Signal</keyword>
<name>A0ABV7SZI8_9SPHN</name>
<evidence type="ECO:0000256" key="1">
    <source>
        <dbReference type="SAM" id="SignalP"/>
    </source>
</evidence>
<sequence length="95" mass="9948">MTKFFTAALLAAIIIPTAASAEDAPKRSFTRDGQTYVYTSTDKGDKTVLSGRAYPSGRDFSLTVRGSHVRGFAGGVPVSFETDTATASGTPVVAR</sequence>
<evidence type="ECO:0000313" key="3">
    <source>
        <dbReference type="Proteomes" id="UP001595713"/>
    </source>
</evidence>
<reference evidence="3" key="1">
    <citation type="journal article" date="2019" name="Int. J. Syst. Evol. Microbiol.">
        <title>The Global Catalogue of Microorganisms (GCM) 10K type strain sequencing project: providing services to taxonomists for standard genome sequencing and annotation.</title>
        <authorList>
            <consortium name="The Broad Institute Genomics Platform"/>
            <consortium name="The Broad Institute Genome Sequencing Center for Infectious Disease"/>
            <person name="Wu L."/>
            <person name="Ma J."/>
        </authorList>
    </citation>
    <scope>NUCLEOTIDE SEQUENCE [LARGE SCALE GENOMIC DNA]</scope>
    <source>
        <strain evidence="3">KCTC 42739</strain>
    </source>
</reference>
<dbReference type="EMBL" id="JBHRXP010000007">
    <property type="protein sequence ID" value="MFC3581766.1"/>
    <property type="molecule type" value="Genomic_DNA"/>
</dbReference>
<feature type="signal peptide" evidence="1">
    <location>
        <begin position="1"/>
        <end position="21"/>
    </location>
</feature>
<dbReference type="RefSeq" id="WP_261292401.1">
    <property type="nucleotide sequence ID" value="NZ_JANQBK010000001.1"/>
</dbReference>
<proteinExistence type="predicted"/>
<gene>
    <name evidence="2" type="ORF">ACFONA_16470</name>
</gene>
<evidence type="ECO:0000313" key="2">
    <source>
        <dbReference type="EMBL" id="MFC3581766.1"/>
    </source>
</evidence>